<keyword evidence="1" id="KW-1133">Transmembrane helix</keyword>
<evidence type="ECO:0000313" key="2">
    <source>
        <dbReference type="EMBL" id="CAB4708640.1"/>
    </source>
</evidence>
<dbReference type="Pfam" id="PF19516">
    <property type="entry name" value="DUF6049"/>
    <property type="match status" value="1"/>
</dbReference>
<name>A0A6J6YMS3_9ZZZZ</name>
<evidence type="ECO:0000313" key="4">
    <source>
        <dbReference type="EMBL" id="CAB5148555.1"/>
    </source>
</evidence>
<evidence type="ECO:0000313" key="3">
    <source>
        <dbReference type="EMBL" id="CAB4810851.1"/>
    </source>
</evidence>
<dbReference type="AlphaFoldDB" id="A0A6J6YMS3"/>
<reference evidence="3" key="1">
    <citation type="submission" date="2020-05" db="EMBL/GenBank/DDBJ databases">
        <authorList>
            <person name="Chiriac C."/>
            <person name="Salcher M."/>
            <person name="Ghai R."/>
            <person name="Kavagutti S V."/>
        </authorList>
    </citation>
    <scope>NUCLEOTIDE SEQUENCE</scope>
</reference>
<accession>A0A6J6YMS3</accession>
<keyword evidence="1" id="KW-0472">Membrane</keyword>
<feature type="transmembrane region" description="Helical" evidence="1">
    <location>
        <begin position="340"/>
        <end position="357"/>
    </location>
</feature>
<sequence>MKKLWGLALCFFFIFAPLQSAHAEPVRVYITDVVHQNLKGEFRNDDLAQELTPSGKLGQLVFTPIKSSKIWVIDPALIDEIISMSGDYKLANSAVPSGKDISASWLKQLIKVSAHNDVIALAYGNPDVDMAKRLAPSELKLYYSYGKAALEMALGRNVRSEPNARWSIGTSKLSSVLQRDYGQDRKDLTRLLKVVNSPDLFKLRMRLAGLLSPQLDSEGRAYFSITARSAATAQVHNLRVNAGKYQLTTEKANLPVTVINDFPVEVTINIQMLATNTRIVVEGFKEIKLAANSKAQLVLKAQVIAPGQTMIYAQITNAAGDVVVPATTLALNATVIDSRVTWFTTGAAILLLLAAITQSVRRVRRGRQNEVR</sequence>
<dbReference type="EMBL" id="CAFAAN010000014">
    <property type="protein sequence ID" value="CAB4810851.1"/>
    <property type="molecule type" value="Genomic_DNA"/>
</dbReference>
<proteinExistence type="predicted"/>
<dbReference type="EMBL" id="CAFBRZ010000021">
    <property type="protein sequence ID" value="CAB5148555.1"/>
    <property type="molecule type" value="Genomic_DNA"/>
</dbReference>
<keyword evidence="1" id="KW-0812">Transmembrane</keyword>
<dbReference type="EMBL" id="CAEZYE010000024">
    <property type="protein sequence ID" value="CAB4708640.1"/>
    <property type="molecule type" value="Genomic_DNA"/>
</dbReference>
<protein>
    <submittedName>
        <fullName evidence="3">Unannotated protein</fullName>
    </submittedName>
</protein>
<organism evidence="3">
    <name type="scientific">freshwater metagenome</name>
    <dbReference type="NCBI Taxonomy" id="449393"/>
    <lineage>
        <taxon>unclassified sequences</taxon>
        <taxon>metagenomes</taxon>
        <taxon>ecological metagenomes</taxon>
    </lineage>
</organism>
<dbReference type="InterPro" id="IPR046112">
    <property type="entry name" value="DUF6049"/>
</dbReference>
<gene>
    <name evidence="2" type="ORF">UFOPK2655_00591</name>
    <name evidence="3" type="ORF">UFOPK3027_01316</name>
    <name evidence="4" type="ORF">UFOPK4444_00515</name>
</gene>
<evidence type="ECO:0000256" key="1">
    <source>
        <dbReference type="SAM" id="Phobius"/>
    </source>
</evidence>